<reference evidence="1" key="1">
    <citation type="submission" date="2020-05" db="EMBL/GenBank/DDBJ databases">
        <authorList>
            <person name="Chiriac C."/>
            <person name="Salcher M."/>
            <person name="Ghai R."/>
            <person name="Kavagutti S V."/>
        </authorList>
    </citation>
    <scope>NUCLEOTIDE SEQUENCE</scope>
</reference>
<gene>
    <name evidence="1" type="ORF">UFOPK1773_01170</name>
</gene>
<dbReference type="EMBL" id="CAEZUA010000109">
    <property type="protein sequence ID" value="CAB4597206.1"/>
    <property type="molecule type" value="Genomic_DNA"/>
</dbReference>
<proteinExistence type="predicted"/>
<accession>A0A6J6G7A8</accession>
<dbReference type="AlphaFoldDB" id="A0A6J6G7A8"/>
<protein>
    <submittedName>
        <fullName evidence="1">Unannotated protein</fullName>
    </submittedName>
</protein>
<name>A0A6J6G7A8_9ZZZZ</name>
<organism evidence="1">
    <name type="scientific">freshwater metagenome</name>
    <dbReference type="NCBI Taxonomy" id="449393"/>
    <lineage>
        <taxon>unclassified sequences</taxon>
        <taxon>metagenomes</taxon>
        <taxon>ecological metagenomes</taxon>
    </lineage>
</organism>
<sequence length="78" mass="9012">MEKFPAMKSKMVLRVLMREPLNYSILRQRGSHRILVSSHFPRILYSYHDVVELSGSEVRALLMNQIGLSHTAAMEVIQ</sequence>
<evidence type="ECO:0000313" key="1">
    <source>
        <dbReference type="EMBL" id="CAB4597206.1"/>
    </source>
</evidence>